<proteinExistence type="predicted"/>
<dbReference type="SMART" id="SM00345">
    <property type="entry name" value="HTH_GNTR"/>
    <property type="match status" value="1"/>
</dbReference>
<dbReference type="Gene3D" id="1.10.10.10">
    <property type="entry name" value="Winged helix-like DNA-binding domain superfamily/Winged helix DNA-binding domain"/>
    <property type="match status" value="1"/>
</dbReference>
<keyword evidence="6" id="KW-1185">Reference proteome</keyword>
<dbReference type="GO" id="GO:0003677">
    <property type="term" value="F:DNA binding"/>
    <property type="evidence" value="ECO:0007669"/>
    <property type="project" value="UniProtKB-KW"/>
</dbReference>
<dbReference type="CDD" id="cd07377">
    <property type="entry name" value="WHTH_GntR"/>
    <property type="match status" value="1"/>
</dbReference>
<organism evidence="5 6">
    <name type="scientific">Elstera cyanobacteriorum</name>
    <dbReference type="NCBI Taxonomy" id="2022747"/>
    <lineage>
        <taxon>Bacteria</taxon>
        <taxon>Pseudomonadati</taxon>
        <taxon>Pseudomonadota</taxon>
        <taxon>Alphaproteobacteria</taxon>
        <taxon>Rhodospirillales</taxon>
        <taxon>Rhodospirillaceae</taxon>
        <taxon>Elstera</taxon>
    </lineage>
</organism>
<evidence type="ECO:0000313" key="5">
    <source>
        <dbReference type="EMBL" id="OYQ21738.1"/>
    </source>
</evidence>
<dbReference type="Gene3D" id="1.20.120.530">
    <property type="entry name" value="GntR ligand-binding domain-like"/>
    <property type="match status" value="1"/>
</dbReference>
<accession>A0A255XXN1</accession>
<dbReference type="InterPro" id="IPR036388">
    <property type="entry name" value="WH-like_DNA-bd_sf"/>
</dbReference>
<protein>
    <recommendedName>
        <fullName evidence="4">HTH gntR-type domain-containing protein</fullName>
    </recommendedName>
</protein>
<dbReference type="InterPro" id="IPR036390">
    <property type="entry name" value="WH_DNA-bd_sf"/>
</dbReference>
<dbReference type="PANTHER" id="PTHR43537">
    <property type="entry name" value="TRANSCRIPTIONAL REGULATOR, GNTR FAMILY"/>
    <property type="match status" value="1"/>
</dbReference>
<gene>
    <name evidence="5" type="ORF">CHR90_01145</name>
</gene>
<keyword evidence="1" id="KW-0805">Transcription regulation</keyword>
<dbReference type="InterPro" id="IPR008920">
    <property type="entry name" value="TF_FadR/GntR_C"/>
</dbReference>
<dbReference type="Proteomes" id="UP000216361">
    <property type="component" value="Unassembled WGS sequence"/>
</dbReference>
<dbReference type="EMBL" id="NOXS01000020">
    <property type="protein sequence ID" value="OYQ21738.1"/>
    <property type="molecule type" value="Genomic_DNA"/>
</dbReference>
<dbReference type="SUPFAM" id="SSF48008">
    <property type="entry name" value="GntR ligand-binding domain-like"/>
    <property type="match status" value="1"/>
</dbReference>
<dbReference type="PROSITE" id="PS50949">
    <property type="entry name" value="HTH_GNTR"/>
    <property type="match status" value="1"/>
</dbReference>
<comment type="caution">
    <text evidence="5">The sequence shown here is derived from an EMBL/GenBank/DDBJ whole genome shotgun (WGS) entry which is preliminary data.</text>
</comment>
<dbReference type="Pfam" id="PF00392">
    <property type="entry name" value="GntR"/>
    <property type="match status" value="1"/>
</dbReference>
<dbReference type="AlphaFoldDB" id="A0A255XXN1"/>
<evidence type="ECO:0000256" key="3">
    <source>
        <dbReference type="ARBA" id="ARBA00023163"/>
    </source>
</evidence>
<evidence type="ECO:0000256" key="2">
    <source>
        <dbReference type="ARBA" id="ARBA00023125"/>
    </source>
</evidence>
<dbReference type="InterPro" id="IPR011711">
    <property type="entry name" value="GntR_C"/>
</dbReference>
<dbReference type="PANTHER" id="PTHR43537:SF51">
    <property type="entry name" value="HTH-TYPE TRANSCRIPTIONAL REGULATOR LGOR-RELATED"/>
    <property type="match status" value="1"/>
</dbReference>
<dbReference type="PRINTS" id="PR00035">
    <property type="entry name" value="HTHGNTR"/>
</dbReference>
<dbReference type="SMART" id="SM00895">
    <property type="entry name" value="FCD"/>
    <property type="match status" value="1"/>
</dbReference>
<name>A0A255XXN1_9PROT</name>
<dbReference type="Pfam" id="PF07729">
    <property type="entry name" value="FCD"/>
    <property type="match status" value="1"/>
</dbReference>
<dbReference type="SUPFAM" id="SSF46785">
    <property type="entry name" value="Winged helix' DNA-binding domain"/>
    <property type="match status" value="1"/>
</dbReference>
<evidence type="ECO:0000313" key="6">
    <source>
        <dbReference type="Proteomes" id="UP000216361"/>
    </source>
</evidence>
<dbReference type="OrthoDB" id="7260290at2"/>
<feature type="domain" description="HTH gntR-type" evidence="4">
    <location>
        <begin position="50"/>
        <end position="118"/>
    </location>
</feature>
<evidence type="ECO:0000256" key="1">
    <source>
        <dbReference type="ARBA" id="ARBA00023015"/>
    </source>
</evidence>
<dbReference type="InterPro" id="IPR000524">
    <property type="entry name" value="Tscrpt_reg_HTH_GntR"/>
</dbReference>
<reference evidence="5 6" key="1">
    <citation type="submission" date="2017-07" db="EMBL/GenBank/DDBJ databases">
        <title>Elstera cyanobacteriorum sp. nov., a novel bacterium isolated from cyanobacterial aggregates in a eutrophic lake.</title>
        <authorList>
            <person name="Cai H."/>
        </authorList>
    </citation>
    <scope>NUCLEOTIDE SEQUENCE [LARGE SCALE GENOMIC DNA]</scope>
    <source>
        <strain evidence="5 6">TH019</strain>
    </source>
</reference>
<sequence length="285" mass="30607">MARALTGGTRCQIGKTLPFHLAIATQIARCSHSVIGTAITPMPPIGRVGMSQQRQIILRVREMIMTGALQAGERVTEIRLAQSLGVSRTPVRHALSILAQEGLLVSADVGRGFVVRAFSEKDIRDAILLRGILEGTAARLVAEKGLDVDSRKILQSCLTRGEAIFAKGMLHPGDGIEWAEINEVFHNTLVAAAGNTALTQALALNDRIPFASASAFFDDAENAPVLTQQFAVLRRAQEQHESLFAALVAREGARAEALMREHAYVAIDNIALFRAPTDAPSGSEV</sequence>
<keyword evidence="2" id="KW-0238">DNA-binding</keyword>
<evidence type="ECO:0000259" key="4">
    <source>
        <dbReference type="PROSITE" id="PS50949"/>
    </source>
</evidence>
<dbReference type="GO" id="GO:0003700">
    <property type="term" value="F:DNA-binding transcription factor activity"/>
    <property type="evidence" value="ECO:0007669"/>
    <property type="project" value="InterPro"/>
</dbReference>
<keyword evidence="3" id="KW-0804">Transcription</keyword>